<organism evidence="3 4">
    <name type="scientific">Streptosporangium carneum</name>
    <dbReference type="NCBI Taxonomy" id="47481"/>
    <lineage>
        <taxon>Bacteria</taxon>
        <taxon>Bacillati</taxon>
        <taxon>Actinomycetota</taxon>
        <taxon>Actinomycetes</taxon>
        <taxon>Streptosporangiales</taxon>
        <taxon>Streptosporangiaceae</taxon>
        <taxon>Streptosporangium</taxon>
    </lineage>
</organism>
<evidence type="ECO:0000313" key="3">
    <source>
        <dbReference type="EMBL" id="GLK11956.1"/>
    </source>
</evidence>
<sequence length="360" mass="39110">MRRWIALVTAALLAPALVTTAPSAAQAAPVDPVKALRQQLRPGHGVQITETDRGYSGRSVTTARHRGVLQFDRSGIVAVDITRRASTTPSVGRGVYMRRTIAVGGRNYHFEPSELDKLPEGRTWVRENWKGPWDALNSDQILNVIDPVTLGYMLRTSALRLPERGGVQYRGTITWAQLHKVSRSFRELWRLGPLGKLGRSKIKWRLWLDTRGLPVRVLTEDTLGGFLDNSVNDIRYTGWGSLVTVTPPPADQVIDTRDVDYDAKPRTPLSVVIEGARTGGPADAGARLSLGSDAGREKTVPDVEREGTVADAGREGTASDAGREGTVASTERGRAVPAEGGESGPTTTVPSEGQRVVERR</sequence>
<feature type="region of interest" description="Disordered" evidence="1">
    <location>
        <begin position="274"/>
        <end position="360"/>
    </location>
</feature>
<dbReference type="AlphaFoldDB" id="A0A9W6I4L8"/>
<keyword evidence="2" id="KW-0732">Signal</keyword>
<dbReference type="Proteomes" id="UP001143474">
    <property type="component" value="Unassembled WGS sequence"/>
</dbReference>
<gene>
    <name evidence="3" type="ORF">GCM10017600_53640</name>
</gene>
<keyword evidence="4" id="KW-1185">Reference proteome</keyword>
<reference evidence="3" key="2">
    <citation type="submission" date="2023-01" db="EMBL/GenBank/DDBJ databases">
        <authorList>
            <person name="Sun Q."/>
            <person name="Evtushenko L."/>
        </authorList>
    </citation>
    <scope>NUCLEOTIDE SEQUENCE</scope>
    <source>
        <strain evidence="3">VKM Ac-2007</strain>
    </source>
</reference>
<evidence type="ECO:0000256" key="2">
    <source>
        <dbReference type="SAM" id="SignalP"/>
    </source>
</evidence>
<dbReference type="EMBL" id="BSEV01000013">
    <property type="protein sequence ID" value="GLK11956.1"/>
    <property type="molecule type" value="Genomic_DNA"/>
</dbReference>
<accession>A0A9W6I4L8</accession>
<feature type="chain" id="PRO_5040852491" description="MucB/RseB N-terminal domain-containing protein" evidence="2">
    <location>
        <begin position="28"/>
        <end position="360"/>
    </location>
</feature>
<proteinExistence type="predicted"/>
<name>A0A9W6I4L8_9ACTN</name>
<evidence type="ECO:0000313" key="4">
    <source>
        <dbReference type="Proteomes" id="UP001143474"/>
    </source>
</evidence>
<comment type="caution">
    <text evidence="3">The sequence shown here is derived from an EMBL/GenBank/DDBJ whole genome shotgun (WGS) entry which is preliminary data.</text>
</comment>
<feature type="signal peptide" evidence="2">
    <location>
        <begin position="1"/>
        <end position="27"/>
    </location>
</feature>
<evidence type="ECO:0008006" key="5">
    <source>
        <dbReference type="Google" id="ProtNLM"/>
    </source>
</evidence>
<reference evidence="3" key="1">
    <citation type="journal article" date="2014" name="Int. J. Syst. Evol. Microbiol.">
        <title>Complete genome sequence of Corynebacterium casei LMG S-19264T (=DSM 44701T), isolated from a smear-ripened cheese.</title>
        <authorList>
            <consortium name="US DOE Joint Genome Institute (JGI-PGF)"/>
            <person name="Walter F."/>
            <person name="Albersmeier A."/>
            <person name="Kalinowski J."/>
            <person name="Ruckert C."/>
        </authorList>
    </citation>
    <scope>NUCLEOTIDE SEQUENCE</scope>
    <source>
        <strain evidence="3">VKM Ac-2007</strain>
    </source>
</reference>
<dbReference type="RefSeq" id="WP_271220303.1">
    <property type="nucleotide sequence ID" value="NZ_BAAAVD010000084.1"/>
</dbReference>
<feature type="compositionally biased region" description="Basic and acidic residues" evidence="1">
    <location>
        <begin position="294"/>
        <end position="314"/>
    </location>
</feature>
<protein>
    <recommendedName>
        <fullName evidence="5">MucB/RseB N-terminal domain-containing protein</fullName>
    </recommendedName>
</protein>
<evidence type="ECO:0000256" key="1">
    <source>
        <dbReference type="SAM" id="MobiDB-lite"/>
    </source>
</evidence>